<sequence>MKEQKQVKTPEAIAAEQAEIELLRAELTRLCNKVPQCVLAGSYDRAVAWKKRAIDALRLAESKAPTLAKLRNARDGMARAAEA</sequence>
<name>A0ABU8IRW4_9BURK</name>
<evidence type="ECO:0000313" key="2">
    <source>
        <dbReference type="Proteomes" id="UP001386437"/>
    </source>
</evidence>
<comment type="caution">
    <text evidence="1">The sequence shown here is derived from an EMBL/GenBank/DDBJ whole genome shotgun (WGS) entry which is preliminary data.</text>
</comment>
<keyword evidence="2" id="KW-1185">Reference proteome</keyword>
<organism evidence="1 2">
    <name type="scientific">Paraburkholderia bengalensis</name>
    <dbReference type="NCBI Taxonomy" id="2747562"/>
    <lineage>
        <taxon>Bacteria</taxon>
        <taxon>Pseudomonadati</taxon>
        <taxon>Pseudomonadota</taxon>
        <taxon>Betaproteobacteria</taxon>
        <taxon>Burkholderiales</taxon>
        <taxon>Burkholderiaceae</taxon>
        <taxon>Paraburkholderia</taxon>
    </lineage>
</organism>
<protein>
    <submittedName>
        <fullName evidence="1">Uncharacterized protein</fullName>
    </submittedName>
</protein>
<proteinExistence type="predicted"/>
<dbReference type="Proteomes" id="UP001386437">
    <property type="component" value="Unassembled WGS sequence"/>
</dbReference>
<reference evidence="1 2" key="1">
    <citation type="journal article" date="2022" name="Arch. Microbiol.">
        <title>Paraburkholderia bengalensis sp. nov. isolated from roots of Oryza sativa, IR64.</title>
        <authorList>
            <person name="Nag P."/>
            <person name="Mondal N."/>
            <person name="Sarkar J."/>
            <person name="Das S."/>
        </authorList>
    </citation>
    <scope>NUCLEOTIDE SEQUENCE [LARGE SCALE GENOMIC DNA]</scope>
    <source>
        <strain evidence="1 2">IR64_4_BI</strain>
    </source>
</reference>
<accession>A0ABU8IRW4</accession>
<dbReference type="EMBL" id="JACFYJ010000019">
    <property type="protein sequence ID" value="MEI5998266.1"/>
    <property type="molecule type" value="Genomic_DNA"/>
</dbReference>
<gene>
    <name evidence="1" type="ORF">H3V53_13940</name>
</gene>
<evidence type="ECO:0000313" key="1">
    <source>
        <dbReference type="EMBL" id="MEI5998266.1"/>
    </source>
</evidence>
<dbReference type="RefSeq" id="WP_336598446.1">
    <property type="nucleotide sequence ID" value="NZ_JACFYJ010000019.1"/>
</dbReference>